<evidence type="ECO:0000256" key="5">
    <source>
        <dbReference type="SAM" id="Phobius"/>
    </source>
</evidence>
<feature type="transmembrane region" description="Helical" evidence="5">
    <location>
        <begin position="220"/>
        <end position="239"/>
    </location>
</feature>
<dbReference type="EMBL" id="CDHK01000029">
    <property type="protein sequence ID" value="CEJ62898.1"/>
    <property type="molecule type" value="Genomic_DNA"/>
</dbReference>
<feature type="transmembrane region" description="Helical" evidence="5">
    <location>
        <begin position="447"/>
        <end position="466"/>
    </location>
</feature>
<dbReference type="InterPro" id="IPR036259">
    <property type="entry name" value="MFS_trans_sf"/>
</dbReference>
<gene>
    <name evidence="7" type="ORF">PMG11_11383</name>
</gene>
<name>A0A0F7U1Z0_PENBI</name>
<feature type="transmembrane region" description="Helical" evidence="5">
    <location>
        <begin position="355"/>
        <end position="374"/>
    </location>
</feature>
<dbReference type="PANTHER" id="PTHR23502:SF182">
    <property type="entry name" value="POLYAMINE TRANSPORTER, PUTATIVE-RELATED"/>
    <property type="match status" value="1"/>
</dbReference>
<dbReference type="PROSITE" id="PS50850">
    <property type="entry name" value="MFS"/>
    <property type="match status" value="1"/>
</dbReference>
<feature type="transmembrane region" description="Helical" evidence="5">
    <location>
        <begin position="128"/>
        <end position="145"/>
    </location>
</feature>
<feature type="transmembrane region" description="Helical" evidence="5">
    <location>
        <begin position="103"/>
        <end position="121"/>
    </location>
</feature>
<keyword evidence="3 5" id="KW-1133">Transmembrane helix</keyword>
<feature type="domain" description="Major facilitator superfamily (MFS) profile" evidence="6">
    <location>
        <begin position="63"/>
        <end position="495"/>
    </location>
</feature>
<feature type="transmembrane region" description="Helical" evidence="5">
    <location>
        <begin position="279"/>
        <end position="301"/>
    </location>
</feature>
<evidence type="ECO:0000256" key="3">
    <source>
        <dbReference type="ARBA" id="ARBA00022989"/>
    </source>
</evidence>
<evidence type="ECO:0000256" key="1">
    <source>
        <dbReference type="ARBA" id="ARBA00004141"/>
    </source>
</evidence>
<comment type="subcellular location">
    <subcellularLocation>
        <location evidence="1">Membrane</location>
        <topology evidence="1">Multi-pass membrane protein</topology>
    </subcellularLocation>
</comment>
<evidence type="ECO:0000256" key="2">
    <source>
        <dbReference type="ARBA" id="ARBA00022692"/>
    </source>
</evidence>
<proteinExistence type="predicted"/>
<dbReference type="InterPro" id="IPR020846">
    <property type="entry name" value="MFS_dom"/>
</dbReference>
<dbReference type="GO" id="GO:0000297">
    <property type="term" value="F:spermine transmembrane transporter activity"/>
    <property type="evidence" value="ECO:0007669"/>
    <property type="project" value="TreeGrafter"/>
</dbReference>
<dbReference type="InterPro" id="IPR011701">
    <property type="entry name" value="MFS"/>
</dbReference>
<dbReference type="OrthoDB" id="3936150at2759"/>
<dbReference type="Gene3D" id="1.20.1250.20">
    <property type="entry name" value="MFS general substrate transporter like domains"/>
    <property type="match status" value="1"/>
</dbReference>
<accession>A0A0F7U1Z0</accession>
<feature type="transmembrane region" description="Helical" evidence="5">
    <location>
        <begin position="186"/>
        <end position="208"/>
    </location>
</feature>
<reference evidence="8" key="1">
    <citation type="journal article" date="2015" name="Genome Announc.">
        <title>Draft genome sequence of the fungus Penicillium brasilianum MG11.</title>
        <authorList>
            <person name="Horn F."/>
            <person name="Linde J."/>
            <person name="Mattern D.J."/>
            <person name="Walther G."/>
            <person name="Guthke R."/>
            <person name="Brakhage A.A."/>
            <person name="Valiante V."/>
        </authorList>
    </citation>
    <scope>NUCLEOTIDE SEQUENCE [LARGE SCALE GENOMIC DNA]</scope>
    <source>
        <strain evidence="8">MG11</strain>
    </source>
</reference>
<dbReference type="STRING" id="104259.A0A0F7U1Z0"/>
<dbReference type="Pfam" id="PF07690">
    <property type="entry name" value="MFS_1"/>
    <property type="match status" value="1"/>
</dbReference>
<feature type="transmembrane region" description="Helical" evidence="5">
    <location>
        <begin position="151"/>
        <end position="174"/>
    </location>
</feature>
<keyword evidence="2 5" id="KW-0812">Transmembrane</keyword>
<dbReference type="GO" id="GO:0005886">
    <property type="term" value="C:plasma membrane"/>
    <property type="evidence" value="ECO:0007669"/>
    <property type="project" value="TreeGrafter"/>
</dbReference>
<organism evidence="7 8">
    <name type="scientific">Penicillium brasilianum</name>
    <dbReference type="NCBI Taxonomy" id="104259"/>
    <lineage>
        <taxon>Eukaryota</taxon>
        <taxon>Fungi</taxon>
        <taxon>Dikarya</taxon>
        <taxon>Ascomycota</taxon>
        <taxon>Pezizomycotina</taxon>
        <taxon>Eurotiomycetes</taxon>
        <taxon>Eurotiomycetidae</taxon>
        <taxon>Eurotiales</taxon>
        <taxon>Aspergillaceae</taxon>
        <taxon>Penicillium</taxon>
    </lineage>
</organism>
<evidence type="ECO:0000256" key="4">
    <source>
        <dbReference type="ARBA" id="ARBA00023136"/>
    </source>
</evidence>
<evidence type="ECO:0000313" key="7">
    <source>
        <dbReference type="EMBL" id="CEJ62898.1"/>
    </source>
</evidence>
<evidence type="ECO:0000313" key="8">
    <source>
        <dbReference type="Proteomes" id="UP000042958"/>
    </source>
</evidence>
<keyword evidence="4 5" id="KW-0472">Membrane</keyword>
<protein>
    <recommendedName>
        <fullName evidence="6">Major facilitator superfamily (MFS) profile domain-containing protein</fullName>
    </recommendedName>
</protein>
<dbReference type="AlphaFoldDB" id="A0A0F7U1Z0"/>
<dbReference type="GO" id="GO:0015606">
    <property type="term" value="F:spermidine transmembrane transporter activity"/>
    <property type="evidence" value="ECO:0007669"/>
    <property type="project" value="TreeGrafter"/>
</dbReference>
<feature type="transmembrane region" description="Helical" evidence="5">
    <location>
        <begin position="380"/>
        <end position="400"/>
    </location>
</feature>
<dbReference type="SUPFAM" id="SSF103473">
    <property type="entry name" value="MFS general substrate transporter"/>
    <property type="match status" value="1"/>
</dbReference>
<keyword evidence="8" id="KW-1185">Reference proteome</keyword>
<dbReference type="Proteomes" id="UP000042958">
    <property type="component" value="Unassembled WGS sequence"/>
</dbReference>
<feature type="transmembrane region" description="Helical" evidence="5">
    <location>
        <begin position="407"/>
        <end position="427"/>
    </location>
</feature>
<sequence>MTEEKEFCHLQARPPTPLELHPSQRVDQDKGVHIRNGVVTQQSPTAVPYHSARRWSFQRKMLVSVGAIFSFLVITLATSIYIASIPGIMVEFNVGRTLAISPVTFYAMGFIFGPMCTSALSEEFGREWIYKISLLLHLIFTVVAGSAKNFATIAVCRAISGLVGSPSVTVFAGVLNDLWKMPEDKFAVPLFVLYGLGGAVAPELGPVIGEAIVASHGWRSTFWLTAILVGTCLVSMMFVPETFEPEIKRKTLNLPRDDWRKVFVAAFARPIRMLTVERIIFPTAFVVTMSQVVLFILYAGYPIVLQRTYQFSSYQVGLAFLPLFVGSLLAAPVLSFLDRRKRALNNATPEDSLNGAFLAALLLPASLLWLAWTVRPTIHWIWPILAGVPYGLGFALSQLVYPIYKNIVYGAGLGASSFAIDVFMRYSLSCVFPLFTIPLIDHIGFDWVMTTCALVMIALIPVPWWLQKHGALLRRQSPYLNSPEHKMGSVMVESI</sequence>
<feature type="transmembrane region" description="Helical" evidence="5">
    <location>
        <begin position="61"/>
        <end position="83"/>
    </location>
</feature>
<feature type="transmembrane region" description="Helical" evidence="5">
    <location>
        <begin position="313"/>
        <end position="334"/>
    </location>
</feature>
<evidence type="ECO:0000259" key="6">
    <source>
        <dbReference type="PROSITE" id="PS50850"/>
    </source>
</evidence>
<dbReference type="PANTHER" id="PTHR23502">
    <property type="entry name" value="MAJOR FACILITATOR SUPERFAMILY"/>
    <property type="match status" value="1"/>
</dbReference>